<dbReference type="GO" id="GO:0044038">
    <property type="term" value="P:cell wall macromolecule biosynthetic process"/>
    <property type="evidence" value="ECO:0007669"/>
    <property type="project" value="TreeGrafter"/>
</dbReference>
<feature type="transmembrane region" description="Helical" evidence="7">
    <location>
        <begin position="120"/>
        <end position="140"/>
    </location>
</feature>
<protein>
    <submittedName>
        <fullName evidence="8">Uncharacterized protein</fullName>
    </submittedName>
</protein>
<dbReference type="AlphaFoldDB" id="A0A382GTN6"/>
<dbReference type="PANTHER" id="PTHR22926">
    <property type="entry name" value="PHOSPHO-N-ACETYLMURAMOYL-PENTAPEPTIDE-TRANSFERASE"/>
    <property type="match status" value="1"/>
</dbReference>
<keyword evidence="4 7" id="KW-0812">Transmembrane</keyword>
<feature type="transmembrane region" description="Helical" evidence="7">
    <location>
        <begin position="198"/>
        <end position="216"/>
    </location>
</feature>
<feature type="transmembrane region" description="Helical" evidence="7">
    <location>
        <begin position="146"/>
        <end position="167"/>
    </location>
</feature>
<dbReference type="CDD" id="cd06853">
    <property type="entry name" value="GT_WecA_like"/>
    <property type="match status" value="1"/>
</dbReference>
<proteinExistence type="predicted"/>
<evidence type="ECO:0000256" key="3">
    <source>
        <dbReference type="ARBA" id="ARBA00022679"/>
    </source>
</evidence>
<evidence type="ECO:0000256" key="2">
    <source>
        <dbReference type="ARBA" id="ARBA00022475"/>
    </source>
</evidence>
<feature type="transmembrane region" description="Helical" evidence="7">
    <location>
        <begin position="174"/>
        <end position="192"/>
    </location>
</feature>
<dbReference type="GO" id="GO:0016780">
    <property type="term" value="F:phosphotransferase activity, for other substituted phosphate groups"/>
    <property type="evidence" value="ECO:0007669"/>
    <property type="project" value="InterPro"/>
</dbReference>
<dbReference type="Pfam" id="PF00953">
    <property type="entry name" value="Glycos_transf_4"/>
    <property type="match status" value="1"/>
</dbReference>
<reference evidence="8" key="1">
    <citation type="submission" date="2018-05" db="EMBL/GenBank/DDBJ databases">
        <authorList>
            <person name="Lanie J.A."/>
            <person name="Ng W.-L."/>
            <person name="Kazmierczak K.M."/>
            <person name="Andrzejewski T.M."/>
            <person name="Davidsen T.M."/>
            <person name="Wayne K.J."/>
            <person name="Tettelin H."/>
            <person name="Glass J.I."/>
            <person name="Rusch D."/>
            <person name="Podicherti R."/>
            <person name="Tsui H.-C.T."/>
            <person name="Winkler M.E."/>
        </authorList>
    </citation>
    <scope>NUCLEOTIDE SEQUENCE</scope>
</reference>
<keyword evidence="3" id="KW-0808">Transferase</keyword>
<comment type="subcellular location">
    <subcellularLocation>
        <location evidence="1">Cell membrane</location>
        <topology evidence="1">Multi-pass membrane protein</topology>
    </subcellularLocation>
</comment>
<evidence type="ECO:0000256" key="5">
    <source>
        <dbReference type="ARBA" id="ARBA00022989"/>
    </source>
</evidence>
<dbReference type="GO" id="GO:0005886">
    <property type="term" value="C:plasma membrane"/>
    <property type="evidence" value="ECO:0007669"/>
    <property type="project" value="UniProtKB-SubCell"/>
</dbReference>
<sequence length="476" mass="53700">MNEWKLLISGGMIGLFVSSVLVMIVLYRLSPLLQSRRKRSLRDQHSEPVSRFGGVALFWGFAVALLLVWLLPFEQRGLGFQLLSENRFAGLCLGGLLAWSIGFCDDIFQLRARWKLAGQIGIALLAIGFGFEIKIVQIPFLQTVNLGFWAWPLTVLWIVGVMNAVNLIDGLDGLASGLTIVALSCMAVICWWMNQLPLLLLIMILIGVTLGFWSFNRPPATIFMGDSGSLFLGYTVAVFSIWIPGTQAGTQSILPLLILTVPILDTIVAVFRRLLKGIPFYSADNDHLHHRLISKGFSPPLAMAFLVLTAMLFGGLALMAFSLSHLQGYVFLAAIILAYLLLYWLEYDVIRKPLNSLWGQGEHRKNRNLMLALCEKIDDYFAKDTDQESIIRSYHFLTEMAGVSRIELRKKDLVVWQSGPENHSHRMLMFQHEKWEVRMNLPESSWKIDSDVKGNLLERVSLAFLFRLKQLESPSV</sequence>
<organism evidence="8">
    <name type="scientific">marine metagenome</name>
    <dbReference type="NCBI Taxonomy" id="408172"/>
    <lineage>
        <taxon>unclassified sequences</taxon>
        <taxon>metagenomes</taxon>
        <taxon>ecological metagenomes</taxon>
    </lineage>
</organism>
<dbReference type="PROSITE" id="PS01348">
    <property type="entry name" value="MRAY_2"/>
    <property type="match status" value="1"/>
</dbReference>
<feature type="transmembrane region" description="Helical" evidence="7">
    <location>
        <begin position="49"/>
        <end position="68"/>
    </location>
</feature>
<dbReference type="EMBL" id="UINC01057254">
    <property type="protein sequence ID" value="SVB78205.1"/>
    <property type="molecule type" value="Genomic_DNA"/>
</dbReference>
<dbReference type="GO" id="GO:0071555">
    <property type="term" value="P:cell wall organization"/>
    <property type="evidence" value="ECO:0007669"/>
    <property type="project" value="TreeGrafter"/>
</dbReference>
<dbReference type="GO" id="GO:0009103">
    <property type="term" value="P:lipopolysaccharide biosynthetic process"/>
    <property type="evidence" value="ECO:0007669"/>
    <property type="project" value="TreeGrafter"/>
</dbReference>
<dbReference type="InterPro" id="IPR000715">
    <property type="entry name" value="Glycosyl_transferase_4"/>
</dbReference>
<gene>
    <name evidence="8" type="ORF">METZ01_LOCUS231059</name>
</gene>
<evidence type="ECO:0000256" key="7">
    <source>
        <dbReference type="SAM" id="Phobius"/>
    </source>
</evidence>
<feature type="transmembrane region" description="Helical" evidence="7">
    <location>
        <begin position="252"/>
        <end position="271"/>
    </location>
</feature>
<feature type="non-terminal residue" evidence="8">
    <location>
        <position position="476"/>
    </location>
</feature>
<accession>A0A382GTN6</accession>
<keyword evidence="6 7" id="KW-0472">Membrane</keyword>
<evidence type="ECO:0000256" key="1">
    <source>
        <dbReference type="ARBA" id="ARBA00004651"/>
    </source>
</evidence>
<dbReference type="PANTHER" id="PTHR22926:SF3">
    <property type="entry name" value="UNDECAPRENYL-PHOSPHATE ALPHA-N-ACETYLGLUCOSAMINYL 1-PHOSPHATE TRANSFERASE"/>
    <property type="match status" value="1"/>
</dbReference>
<evidence type="ECO:0000313" key="8">
    <source>
        <dbReference type="EMBL" id="SVB78205.1"/>
    </source>
</evidence>
<evidence type="ECO:0000256" key="4">
    <source>
        <dbReference type="ARBA" id="ARBA00022692"/>
    </source>
</evidence>
<evidence type="ECO:0000256" key="6">
    <source>
        <dbReference type="ARBA" id="ARBA00023136"/>
    </source>
</evidence>
<keyword evidence="2" id="KW-1003">Cell membrane</keyword>
<dbReference type="InterPro" id="IPR018480">
    <property type="entry name" value="PNAcMuramoyl-5peptid_Trfase_CS"/>
</dbReference>
<feature type="transmembrane region" description="Helical" evidence="7">
    <location>
        <begin position="6"/>
        <end position="29"/>
    </location>
</feature>
<name>A0A382GTN6_9ZZZZ</name>
<feature type="transmembrane region" description="Helical" evidence="7">
    <location>
        <begin position="326"/>
        <end position="345"/>
    </location>
</feature>
<feature type="transmembrane region" description="Helical" evidence="7">
    <location>
        <begin position="88"/>
        <end position="108"/>
    </location>
</feature>
<feature type="transmembrane region" description="Helical" evidence="7">
    <location>
        <begin position="228"/>
        <end position="246"/>
    </location>
</feature>
<feature type="transmembrane region" description="Helical" evidence="7">
    <location>
        <begin position="301"/>
        <end position="320"/>
    </location>
</feature>
<keyword evidence="5 7" id="KW-1133">Transmembrane helix</keyword>